<feature type="compositionally biased region" description="Polar residues" evidence="1">
    <location>
        <begin position="138"/>
        <end position="154"/>
    </location>
</feature>
<feature type="compositionally biased region" description="Basic residues" evidence="1">
    <location>
        <begin position="447"/>
        <end position="460"/>
    </location>
</feature>
<name>A0A9P3G417_9APHY</name>
<feature type="compositionally biased region" description="Basic residues" evidence="1">
    <location>
        <begin position="216"/>
        <end position="230"/>
    </location>
</feature>
<feature type="compositionally biased region" description="Pro residues" evidence="1">
    <location>
        <begin position="89"/>
        <end position="98"/>
    </location>
</feature>
<dbReference type="OrthoDB" id="2804517at2759"/>
<keyword evidence="2" id="KW-0812">Transmembrane</keyword>
<feature type="region of interest" description="Disordered" evidence="1">
    <location>
        <begin position="88"/>
        <end position="204"/>
    </location>
</feature>
<protein>
    <submittedName>
        <fullName evidence="3">Uncharacterized protein</fullName>
    </submittedName>
</protein>
<evidence type="ECO:0000256" key="1">
    <source>
        <dbReference type="SAM" id="MobiDB-lite"/>
    </source>
</evidence>
<keyword evidence="4" id="KW-1185">Reference proteome</keyword>
<feature type="transmembrane region" description="Helical" evidence="2">
    <location>
        <begin position="52"/>
        <end position="77"/>
    </location>
</feature>
<feature type="compositionally biased region" description="Low complexity" evidence="1">
    <location>
        <begin position="388"/>
        <end position="402"/>
    </location>
</feature>
<accession>A0A9P3G417</accession>
<feature type="compositionally biased region" description="Polar residues" evidence="1">
    <location>
        <begin position="377"/>
        <end position="387"/>
    </location>
</feature>
<dbReference type="AlphaFoldDB" id="A0A9P3G417"/>
<sequence>MAIILGRSRLHCVQALSPFCPLKLLLLSLVFPSSMIWGVVYETSACVPSLCLKYAVICIANALLATGWLLVSVLSVIGELIPKVSDVPPTLPRLPSSPSPEVLSAALHKRAQSGRSSTGVPTGSPSSRRTTSDHNVSHRVQFTVTDKSVATSSAMAPPTSRHSAEDYASTSPEVRSPDESEASDERPVTREASPSALQHEFGDAVSRGQKMSFLRRHLSPTHSLSKRPATRRAESHTEPCSSRAASPARSDHSATVKACLKKTRSQDSVTRAAPRTNPYQAPYFFPTPLSPDAVGYTSRIRAERVQSSDRPTRRTTSDSSESASSPPAVPESQVASTSKPPSPLADVEKPRPTRASRRSWHISFRSGASEDEERRTSWNSEVTTLVNSNPLPSDSSSHPSSPELKPRKSDRRRNNGRSRPPLTPLESVSGAEDLQPLSPPLSGARLVSRKTWHFPFRHRRIDSQDSAATEPLSDHAVNELPSPRTRPTMLKAV</sequence>
<dbReference type="Proteomes" id="UP000703269">
    <property type="component" value="Unassembled WGS sequence"/>
</dbReference>
<comment type="caution">
    <text evidence="3">The sequence shown here is derived from an EMBL/GenBank/DDBJ whole genome shotgun (WGS) entry which is preliminary data.</text>
</comment>
<feature type="compositionally biased region" description="Low complexity" evidence="1">
    <location>
        <begin position="317"/>
        <end position="336"/>
    </location>
</feature>
<keyword evidence="2" id="KW-1133">Transmembrane helix</keyword>
<proteinExistence type="predicted"/>
<feature type="compositionally biased region" description="Basic and acidic residues" evidence="1">
    <location>
        <begin position="300"/>
        <end position="316"/>
    </location>
</feature>
<keyword evidence="2" id="KW-0472">Membrane</keyword>
<evidence type="ECO:0000313" key="3">
    <source>
        <dbReference type="EMBL" id="GJE87692.1"/>
    </source>
</evidence>
<feature type="compositionally biased region" description="Low complexity" evidence="1">
    <location>
        <begin position="113"/>
        <end position="129"/>
    </location>
</feature>
<feature type="region of interest" description="Disordered" evidence="1">
    <location>
        <begin position="216"/>
        <end position="493"/>
    </location>
</feature>
<evidence type="ECO:0000256" key="2">
    <source>
        <dbReference type="SAM" id="Phobius"/>
    </source>
</evidence>
<reference evidence="3 4" key="1">
    <citation type="submission" date="2021-08" db="EMBL/GenBank/DDBJ databases">
        <title>Draft Genome Sequence of Phanerochaete sordida strain YK-624.</title>
        <authorList>
            <person name="Mori T."/>
            <person name="Dohra H."/>
            <person name="Suzuki T."/>
            <person name="Kawagishi H."/>
            <person name="Hirai H."/>
        </authorList>
    </citation>
    <scope>NUCLEOTIDE SEQUENCE [LARGE SCALE GENOMIC DNA]</scope>
    <source>
        <strain evidence="3 4">YK-624</strain>
    </source>
</reference>
<dbReference type="EMBL" id="BPQB01000007">
    <property type="protein sequence ID" value="GJE87692.1"/>
    <property type="molecule type" value="Genomic_DNA"/>
</dbReference>
<feature type="compositionally biased region" description="Basic and acidic residues" evidence="1">
    <location>
        <begin position="175"/>
        <end position="189"/>
    </location>
</feature>
<evidence type="ECO:0000313" key="4">
    <source>
        <dbReference type="Proteomes" id="UP000703269"/>
    </source>
</evidence>
<organism evidence="3 4">
    <name type="scientific">Phanerochaete sordida</name>
    <dbReference type="NCBI Taxonomy" id="48140"/>
    <lineage>
        <taxon>Eukaryota</taxon>
        <taxon>Fungi</taxon>
        <taxon>Dikarya</taxon>
        <taxon>Basidiomycota</taxon>
        <taxon>Agaricomycotina</taxon>
        <taxon>Agaricomycetes</taxon>
        <taxon>Polyporales</taxon>
        <taxon>Phanerochaetaceae</taxon>
        <taxon>Phanerochaete</taxon>
    </lineage>
</organism>
<feature type="transmembrane region" description="Helical" evidence="2">
    <location>
        <begin position="21"/>
        <end position="40"/>
    </location>
</feature>
<gene>
    <name evidence="3" type="ORF">PsYK624_037750</name>
</gene>